<accession>A0A2H0RGR4</accession>
<organism evidence="2 3">
    <name type="scientific">Candidatus Vogelbacteria bacterium CG10_big_fil_rev_8_21_14_0_10_49_38</name>
    <dbReference type="NCBI Taxonomy" id="1975043"/>
    <lineage>
        <taxon>Bacteria</taxon>
        <taxon>Candidatus Vogeliibacteriota</taxon>
    </lineage>
</organism>
<dbReference type="CDD" id="cd00093">
    <property type="entry name" value="HTH_XRE"/>
    <property type="match status" value="1"/>
</dbReference>
<protein>
    <recommendedName>
        <fullName evidence="1">HTH cro/C1-type domain-containing protein</fullName>
    </recommendedName>
</protein>
<evidence type="ECO:0000313" key="2">
    <source>
        <dbReference type="EMBL" id="PIR45751.1"/>
    </source>
</evidence>
<sequence length="229" mass="26294">MSNKYAQLIRTLRNERGFSQSDLAIKLGMSRPSYIAIEQGRKELTLSEAEKLSEIFGVSLKEMESGISANYEKYKQMILAYIRNAGSKKDGRITKTKLAKLVYLADFAWFYNHLESMSGMQYRKIQYGPVPDSYFRAIDELFEDGQIEINPTEDGAMLISQTRNGAKIALSEISKDEEELIKSISEKWKDKNTQEIITFTHNQLPYAICLDNEIIPYELITQENPSDVY</sequence>
<dbReference type="PROSITE" id="PS50943">
    <property type="entry name" value="HTH_CROC1"/>
    <property type="match status" value="1"/>
</dbReference>
<gene>
    <name evidence="2" type="ORF">COV08_03195</name>
</gene>
<evidence type="ECO:0000313" key="3">
    <source>
        <dbReference type="Proteomes" id="UP000230431"/>
    </source>
</evidence>
<dbReference type="EMBL" id="PCYK01000029">
    <property type="protein sequence ID" value="PIR45751.1"/>
    <property type="molecule type" value="Genomic_DNA"/>
</dbReference>
<name>A0A2H0RGR4_9BACT</name>
<dbReference type="SMART" id="SM00530">
    <property type="entry name" value="HTH_XRE"/>
    <property type="match status" value="1"/>
</dbReference>
<dbReference type="GO" id="GO:0003677">
    <property type="term" value="F:DNA binding"/>
    <property type="evidence" value="ECO:0007669"/>
    <property type="project" value="InterPro"/>
</dbReference>
<dbReference type="Pfam" id="PF13274">
    <property type="entry name" value="SocA_Panacea"/>
    <property type="match status" value="1"/>
</dbReference>
<feature type="domain" description="HTH cro/C1-type" evidence="1">
    <location>
        <begin position="9"/>
        <end position="63"/>
    </location>
</feature>
<dbReference type="SUPFAM" id="SSF47413">
    <property type="entry name" value="lambda repressor-like DNA-binding domains"/>
    <property type="match status" value="1"/>
</dbReference>
<dbReference type="AlphaFoldDB" id="A0A2H0RGR4"/>
<reference evidence="2 3" key="1">
    <citation type="submission" date="2017-09" db="EMBL/GenBank/DDBJ databases">
        <title>Depth-based differentiation of microbial function through sediment-hosted aquifers and enrichment of novel symbionts in the deep terrestrial subsurface.</title>
        <authorList>
            <person name="Probst A.J."/>
            <person name="Ladd B."/>
            <person name="Jarett J.K."/>
            <person name="Geller-Mcgrath D.E."/>
            <person name="Sieber C.M."/>
            <person name="Emerson J.B."/>
            <person name="Anantharaman K."/>
            <person name="Thomas B.C."/>
            <person name="Malmstrom R."/>
            <person name="Stieglmeier M."/>
            <person name="Klingl A."/>
            <person name="Woyke T."/>
            <person name="Ryan C.M."/>
            <person name="Banfield J.F."/>
        </authorList>
    </citation>
    <scope>NUCLEOTIDE SEQUENCE [LARGE SCALE GENOMIC DNA]</scope>
    <source>
        <strain evidence="2">CG10_big_fil_rev_8_21_14_0_10_49_38</strain>
    </source>
</reference>
<dbReference type="InterPro" id="IPR010982">
    <property type="entry name" value="Lambda_DNA-bd_dom_sf"/>
</dbReference>
<comment type="caution">
    <text evidence="2">The sequence shown here is derived from an EMBL/GenBank/DDBJ whole genome shotgun (WGS) entry which is preliminary data.</text>
</comment>
<evidence type="ECO:0000259" key="1">
    <source>
        <dbReference type="PROSITE" id="PS50943"/>
    </source>
</evidence>
<proteinExistence type="predicted"/>
<dbReference type="Gene3D" id="1.10.260.40">
    <property type="entry name" value="lambda repressor-like DNA-binding domains"/>
    <property type="match status" value="1"/>
</dbReference>
<dbReference type="InterPro" id="IPR001387">
    <property type="entry name" value="Cro/C1-type_HTH"/>
</dbReference>
<dbReference type="Pfam" id="PF01381">
    <property type="entry name" value="HTH_3"/>
    <property type="match status" value="1"/>
</dbReference>
<dbReference type="InterPro" id="IPR025272">
    <property type="entry name" value="SocA_Panacea"/>
</dbReference>
<dbReference type="Proteomes" id="UP000230431">
    <property type="component" value="Unassembled WGS sequence"/>
</dbReference>